<dbReference type="OrthoDB" id="8718124at2759"/>
<dbReference type="RefSeq" id="XP_018103316.1">
    <property type="nucleotide sequence ID" value="XM_018247827.2"/>
</dbReference>
<evidence type="ECO:0000313" key="2">
    <source>
        <dbReference type="RefSeq" id="XP_018103316.1"/>
    </source>
</evidence>
<gene>
    <name evidence="2" type="primary">LOC108708791</name>
</gene>
<dbReference type="Proteomes" id="UP000186698">
    <property type="component" value="Chromosome 2L"/>
</dbReference>
<name>A0A1L8HJS4_XENLA</name>
<reference evidence="2" key="1">
    <citation type="submission" date="2025-08" db="UniProtKB">
        <authorList>
            <consortium name="RefSeq"/>
        </authorList>
    </citation>
    <scope>IDENTIFICATION</scope>
    <source>
        <strain evidence="2">J_2021</strain>
        <tissue evidence="2">Erythrocytes</tissue>
    </source>
</reference>
<evidence type="ECO:0000313" key="1">
    <source>
        <dbReference type="Proteomes" id="UP000186698"/>
    </source>
</evidence>
<keyword evidence="1" id="KW-1185">Reference proteome</keyword>
<dbReference type="CTD" id="108708791"/>
<dbReference type="KEGG" id="xla:108708791"/>
<accession>A0A1L8HJS4</accession>
<organism evidence="1 2">
    <name type="scientific">Xenopus laevis</name>
    <name type="common">African clawed frog</name>
    <dbReference type="NCBI Taxonomy" id="8355"/>
    <lineage>
        <taxon>Eukaryota</taxon>
        <taxon>Metazoa</taxon>
        <taxon>Chordata</taxon>
        <taxon>Craniata</taxon>
        <taxon>Vertebrata</taxon>
        <taxon>Euteleostomi</taxon>
        <taxon>Amphibia</taxon>
        <taxon>Batrachia</taxon>
        <taxon>Anura</taxon>
        <taxon>Pipoidea</taxon>
        <taxon>Pipidae</taxon>
        <taxon>Xenopodinae</taxon>
        <taxon>Xenopus</taxon>
        <taxon>Xenopus</taxon>
    </lineage>
</organism>
<dbReference type="Bgee" id="108708791">
    <property type="expression patterns" value="Expressed in stomach and 5 other cell types or tissues"/>
</dbReference>
<dbReference type="AlphaFoldDB" id="A0A1L8HJS4"/>
<dbReference type="PANTHER" id="PTHR40472">
    <property type="entry name" value="RICIN B-TYPE LECTIN DOMAIN-CONTAINING PROTEIN"/>
    <property type="match status" value="1"/>
</dbReference>
<sequence>MTQFGKAWEPVAYLQSVSPILLGIVSQINGSATPDEMEFIKKNLESIDKELATGKGLMHDSEVIRCEDDITVVYQQLTAVVRAEKSYTGREKEVFLQYIQDYKIERQLNALYNRLVGVSVLAEQPTLLQLVIRDHHPRRWEMIAFCQRVNFVLATGLLSLFLHGSLTGRDVQLMMGRWTDKMTVLYRRMEDTSRDCAAYFKEQAQEDMEHFLLANETLTDQEKASAILKKLEKNYDWLRWAVMVSQPSGEKSAEVLVKGNYISVRGECGTQVVACYSESPASLDRSKTHQLIGELEWKIPNPPPDVYANIEAEPGYAKRYLAQRMLQKLSEGLGKGVTIHTVPGKLEVSGNFPQASFTVYEYKHRMASGTVCIFG</sequence>
<dbReference type="GeneID" id="108708791"/>
<dbReference type="PaxDb" id="8355-A0A1L8HJS4"/>
<dbReference type="InterPro" id="IPR039051">
    <property type="entry name" value="SE-CTX-like"/>
</dbReference>
<dbReference type="PANTHER" id="PTHR40472:SF6">
    <property type="entry name" value="RICIN B-TYPE LECTIN DOMAIN-CONTAINING PROTEIN"/>
    <property type="match status" value="1"/>
</dbReference>
<proteinExistence type="predicted"/>
<dbReference type="OMA" id="MEMKCNF"/>
<protein>
    <submittedName>
        <fullName evidence="2">Uncharacterized protein LOC108708791</fullName>
    </submittedName>
</protein>